<protein>
    <submittedName>
        <fullName evidence="2">DUF998 domain-containing protein</fullName>
    </submittedName>
</protein>
<gene>
    <name evidence="2" type="ORF">GN331_14265</name>
</gene>
<feature type="transmembrane region" description="Helical" evidence="1">
    <location>
        <begin position="133"/>
        <end position="149"/>
    </location>
</feature>
<dbReference type="Proteomes" id="UP000479692">
    <property type="component" value="Unassembled WGS sequence"/>
</dbReference>
<accession>A0A7C9MNK8</accession>
<evidence type="ECO:0000256" key="1">
    <source>
        <dbReference type="SAM" id="Phobius"/>
    </source>
</evidence>
<keyword evidence="3" id="KW-1185">Reference proteome</keyword>
<feature type="transmembrane region" description="Helical" evidence="1">
    <location>
        <begin position="183"/>
        <end position="204"/>
    </location>
</feature>
<keyword evidence="1" id="KW-0812">Transmembrane</keyword>
<keyword evidence="1" id="KW-1133">Transmembrane helix</keyword>
<dbReference type="InterPro" id="IPR009339">
    <property type="entry name" value="DUF998"/>
</dbReference>
<dbReference type="AlphaFoldDB" id="A0A7C9MNK8"/>
<evidence type="ECO:0000313" key="3">
    <source>
        <dbReference type="Proteomes" id="UP000479692"/>
    </source>
</evidence>
<name>A0A7C9MNK8_9GAMM</name>
<dbReference type="RefSeq" id="WP_156642972.1">
    <property type="nucleotide sequence ID" value="NZ_WOXT01000005.1"/>
</dbReference>
<feature type="transmembrane region" description="Helical" evidence="1">
    <location>
        <begin position="58"/>
        <end position="81"/>
    </location>
</feature>
<sequence length="212" mass="22310">MPTPSTSPARLPSVRLLTALALLGFVGSLLGFGAALDGFSHADQPVALLGARGVPRWWAFDLFGFVLPGLLAWAATVRLSIADRARDADSRALGVGWTLCAFAALAFAAQGALPVDATRGLDYGLGKIHTAAWTVWWIAFVAGSVLLAVTWRERVALRFATAFVAALVLALAMFVAVPDAPAMGQRIGIVAWLAWLACVAWGVLEPRKTSTG</sequence>
<comment type="caution">
    <text evidence="2">The sequence shown here is derived from an EMBL/GenBank/DDBJ whole genome shotgun (WGS) entry which is preliminary data.</text>
</comment>
<organism evidence="2 3">
    <name type="scientific">Noviluteimonas gilva</name>
    <dbReference type="NCBI Taxonomy" id="2682097"/>
    <lineage>
        <taxon>Bacteria</taxon>
        <taxon>Pseudomonadati</taxon>
        <taxon>Pseudomonadota</taxon>
        <taxon>Gammaproteobacteria</taxon>
        <taxon>Lysobacterales</taxon>
        <taxon>Lysobacteraceae</taxon>
        <taxon>Noviluteimonas</taxon>
    </lineage>
</organism>
<feature type="transmembrane region" description="Helical" evidence="1">
    <location>
        <begin position="156"/>
        <end position="177"/>
    </location>
</feature>
<dbReference type="Pfam" id="PF06197">
    <property type="entry name" value="DUF998"/>
    <property type="match status" value="1"/>
</dbReference>
<reference evidence="2 3" key="1">
    <citation type="submission" date="2019-12" db="EMBL/GenBank/DDBJ databases">
        <authorList>
            <person name="Xu J."/>
        </authorList>
    </citation>
    <scope>NUCLEOTIDE SEQUENCE [LARGE SCALE GENOMIC DNA]</scope>
    <source>
        <strain evidence="2 3">HX-5-24</strain>
    </source>
</reference>
<proteinExistence type="predicted"/>
<evidence type="ECO:0000313" key="2">
    <source>
        <dbReference type="EMBL" id="MUV15367.1"/>
    </source>
</evidence>
<keyword evidence="1" id="KW-0472">Membrane</keyword>
<dbReference type="EMBL" id="WOXT01000005">
    <property type="protein sequence ID" value="MUV15367.1"/>
    <property type="molecule type" value="Genomic_DNA"/>
</dbReference>
<feature type="transmembrane region" description="Helical" evidence="1">
    <location>
        <begin position="93"/>
        <end position="113"/>
    </location>
</feature>